<dbReference type="Gene3D" id="3.40.50.1240">
    <property type="entry name" value="Phosphoglycerate mutase-like"/>
    <property type="match status" value="1"/>
</dbReference>
<dbReference type="Pfam" id="PF00300">
    <property type="entry name" value="His_Phos_1"/>
    <property type="match status" value="1"/>
</dbReference>
<dbReference type="PANTHER" id="PTHR48100:SF1">
    <property type="entry name" value="HISTIDINE PHOSPHATASE FAMILY PROTEIN-RELATED"/>
    <property type="match status" value="1"/>
</dbReference>
<evidence type="ECO:0000313" key="2">
    <source>
        <dbReference type="Proteomes" id="UP001165678"/>
    </source>
</evidence>
<reference evidence="1" key="1">
    <citation type="submission" date="2022-11" db="EMBL/GenBank/DDBJ databases">
        <title>Larsenimonas rhizosphaerae sp. nov., isolated from a tidal mudflat.</title>
        <authorList>
            <person name="Lee S.D."/>
            <person name="Kim I.S."/>
        </authorList>
    </citation>
    <scope>NUCLEOTIDE SEQUENCE</scope>
    <source>
        <strain evidence="1">GH2-1</strain>
    </source>
</reference>
<dbReference type="Proteomes" id="UP001165678">
    <property type="component" value="Unassembled WGS sequence"/>
</dbReference>
<dbReference type="CDD" id="cd07067">
    <property type="entry name" value="HP_PGM_like"/>
    <property type="match status" value="1"/>
</dbReference>
<dbReference type="PANTHER" id="PTHR48100">
    <property type="entry name" value="BROAD-SPECIFICITY PHOSPHATASE YOR283W-RELATED"/>
    <property type="match status" value="1"/>
</dbReference>
<keyword evidence="2" id="KW-1185">Reference proteome</keyword>
<dbReference type="RefSeq" id="WP_265895535.1">
    <property type="nucleotide sequence ID" value="NZ_JAPIVE010000001.1"/>
</dbReference>
<dbReference type="InterPro" id="IPR050275">
    <property type="entry name" value="PGM_Phosphatase"/>
</dbReference>
<dbReference type="AlphaFoldDB" id="A0AA41ZES7"/>
<sequence>MNAAIVDLVRHGACEGPACLRGHTDVSLSAAGQAQMDSTLGVLPRPQALFSSPLMRCHVPAQRWAEYWDMPLDHVAALAEMNFGDWDGVPLPDLHARAPEALAAFWARPAAAPPPGAEGLAAFEARVMAGWQACLSSDRDCSHRVIITHAGVIKALMATLLQLGHTDGCYVHALDIPYAGLVRLRLDWLEGRTDPLVRLLHLGIVQGAMPLPTDIVA</sequence>
<dbReference type="SUPFAM" id="SSF53254">
    <property type="entry name" value="Phosphoglycerate mutase-like"/>
    <property type="match status" value="1"/>
</dbReference>
<dbReference type="GO" id="GO:0005737">
    <property type="term" value="C:cytoplasm"/>
    <property type="evidence" value="ECO:0007669"/>
    <property type="project" value="TreeGrafter"/>
</dbReference>
<dbReference type="GO" id="GO:0016791">
    <property type="term" value="F:phosphatase activity"/>
    <property type="evidence" value="ECO:0007669"/>
    <property type="project" value="TreeGrafter"/>
</dbReference>
<organism evidence="1 2">
    <name type="scientific">Larsenimonas rhizosphaerae</name>
    <dbReference type="NCBI Taxonomy" id="2944682"/>
    <lineage>
        <taxon>Bacteria</taxon>
        <taxon>Pseudomonadati</taxon>
        <taxon>Pseudomonadota</taxon>
        <taxon>Gammaproteobacteria</taxon>
        <taxon>Oceanospirillales</taxon>
        <taxon>Halomonadaceae</taxon>
        <taxon>Larsenimonas</taxon>
    </lineage>
</organism>
<protein>
    <submittedName>
        <fullName evidence="1">Histidine phosphatase family protein</fullName>
    </submittedName>
</protein>
<dbReference type="EMBL" id="JAPIVE010000001">
    <property type="protein sequence ID" value="MCX2523195.1"/>
    <property type="molecule type" value="Genomic_DNA"/>
</dbReference>
<dbReference type="SMART" id="SM00855">
    <property type="entry name" value="PGAM"/>
    <property type="match status" value="1"/>
</dbReference>
<comment type="caution">
    <text evidence="1">The sequence shown here is derived from an EMBL/GenBank/DDBJ whole genome shotgun (WGS) entry which is preliminary data.</text>
</comment>
<dbReference type="InterPro" id="IPR013078">
    <property type="entry name" value="His_Pase_superF_clade-1"/>
</dbReference>
<gene>
    <name evidence="1" type="ORF">OQ287_02985</name>
</gene>
<evidence type="ECO:0000313" key="1">
    <source>
        <dbReference type="EMBL" id="MCX2523195.1"/>
    </source>
</evidence>
<name>A0AA41ZES7_9GAMM</name>
<accession>A0AA41ZES7</accession>
<dbReference type="InterPro" id="IPR029033">
    <property type="entry name" value="His_PPase_superfam"/>
</dbReference>
<proteinExistence type="predicted"/>